<dbReference type="eggNOG" id="COG1146">
    <property type="taxonomic scope" value="Bacteria"/>
</dbReference>
<reference evidence="6" key="1">
    <citation type="submission" date="2012-06" db="EMBL/GenBank/DDBJ databases">
        <title>Complete sequence of chromosome of Desulfomonile tiedjei DSM 6799.</title>
        <authorList>
            <person name="Lucas S."/>
            <person name="Copeland A."/>
            <person name="Lapidus A."/>
            <person name="Glavina del Rio T."/>
            <person name="Dalin E."/>
            <person name="Tice H."/>
            <person name="Bruce D."/>
            <person name="Goodwin L."/>
            <person name="Pitluck S."/>
            <person name="Peters L."/>
            <person name="Ovchinnikova G."/>
            <person name="Zeytun A."/>
            <person name="Lu M."/>
            <person name="Kyrpides N."/>
            <person name="Mavromatis K."/>
            <person name="Ivanova N."/>
            <person name="Brettin T."/>
            <person name="Detter J.C."/>
            <person name="Han C."/>
            <person name="Larimer F."/>
            <person name="Land M."/>
            <person name="Hauser L."/>
            <person name="Markowitz V."/>
            <person name="Cheng J.-F."/>
            <person name="Hugenholtz P."/>
            <person name="Woyke T."/>
            <person name="Wu D."/>
            <person name="Spring S."/>
            <person name="Schroeder M."/>
            <person name="Brambilla E."/>
            <person name="Klenk H.-P."/>
            <person name="Eisen J.A."/>
        </authorList>
    </citation>
    <scope>NUCLEOTIDE SEQUENCE [LARGE SCALE GENOMIC DNA]</scope>
    <source>
        <strain evidence="6">ATCC 49306 / DSM 6799 / DCB-1</strain>
    </source>
</reference>
<feature type="domain" description="4Fe-4S ferredoxin-type" evidence="4">
    <location>
        <begin position="45"/>
        <end position="76"/>
    </location>
</feature>
<dbReference type="SUPFAM" id="SSF54862">
    <property type="entry name" value="4Fe-4S ferredoxins"/>
    <property type="match status" value="1"/>
</dbReference>
<organism evidence="5 6">
    <name type="scientific">Desulfomonile tiedjei (strain ATCC 49306 / DSM 6799 / DCB-1)</name>
    <dbReference type="NCBI Taxonomy" id="706587"/>
    <lineage>
        <taxon>Bacteria</taxon>
        <taxon>Pseudomonadati</taxon>
        <taxon>Thermodesulfobacteriota</taxon>
        <taxon>Desulfomonilia</taxon>
        <taxon>Desulfomonilales</taxon>
        <taxon>Desulfomonilaceae</taxon>
        <taxon>Desulfomonile</taxon>
    </lineage>
</organism>
<dbReference type="PROSITE" id="PS00198">
    <property type="entry name" value="4FE4S_FER_1"/>
    <property type="match status" value="2"/>
</dbReference>
<dbReference type="RefSeq" id="WP_014810842.1">
    <property type="nucleotide sequence ID" value="NC_018025.1"/>
</dbReference>
<dbReference type="Pfam" id="PF12838">
    <property type="entry name" value="Fer4_7"/>
    <property type="match status" value="1"/>
</dbReference>
<proteinExistence type="predicted"/>
<dbReference type="Gene3D" id="3.30.70.20">
    <property type="match status" value="1"/>
</dbReference>
<dbReference type="GO" id="GO:0051536">
    <property type="term" value="F:iron-sulfur cluster binding"/>
    <property type="evidence" value="ECO:0007669"/>
    <property type="project" value="UniProtKB-KW"/>
</dbReference>
<keyword evidence="2" id="KW-0408">Iron</keyword>
<evidence type="ECO:0000259" key="4">
    <source>
        <dbReference type="PROSITE" id="PS51379"/>
    </source>
</evidence>
<evidence type="ECO:0000313" key="5">
    <source>
        <dbReference type="EMBL" id="AFM25705.1"/>
    </source>
</evidence>
<dbReference type="OrthoDB" id="9804603at2"/>
<dbReference type="PROSITE" id="PS51379">
    <property type="entry name" value="4FE4S_FER_2"/>
    <property type="match status" value="2"/>
</dbReference>
<dbReference type="HOGENOM" id="CLU_139698_5_3_7"/>
<keyword evidence="6" id="KW-1185">Reference proteome</keyword>
<evidence type="ECO:0000313" key="6">
    <source>
        <dbReference type="Proteomes" id="UP000006055"/>
    </source>
</evidence>
<dbReference type="InterPro" id="IPR017896">
    <property type="entry name" value="4Fe4S_Fe-S-bd"/>
</dbReference>
<dbReference type="AlphaFoldDB" id="I4C814"/>
<dbReference type="KEGG" id="dti:Desti_3041"/>
<evidence type="ECO:0000256" key="2">
    <source>
        <dbReference type="ARBA" id="ARBA00023004"/>
    </source>
</evidence>
<dbReference type="PANTHER" id="PTHR43122">
    <property type="entry name" value="FERREDOXIN SUBUNIT OF PYRUVATE:FLAVODOXIN OXIDOREDUCTASE-RELATED"/>
    <property type="match status" value="1"/>
</dbReference>
<dbReference type="GO" id="GO:0046872">
    <property type="term" value="F:metal ion binding"/>
    <property type="evidence" value="ECO:0007669"/>
    <property type="project" value="UniProtKB-KW"/>
</dbReference>
<name>I4C814_DESTA</name>
<keyword evidence="1" id="KW-0479">Metal-binding</keyword>
<evidence type="ECO:0000256" key="1">
    <source>
        <dbReference type="ARBA" id="ARBA00022723"/>
    </source>
</evidence>
<feature type="domain" description="4Fe-4S ferredoxin-type" evidence="4">
    <location>
        <begin position="3"/>
        <end position="32"/>
    </location>
</feature>
<dbReference type="EMBL" id="CP003360">
    <property type="protein sequence ID" value="AFM25705.1"/>
    <property type="molecule type" value="Genomic_DNA"/>
</dbReference>
<protein>
    <submittedName>
        <fullName evidence="5">Ferredoxin</fullName>
    </submittedName>
</protein>
<dbReference type="STRING" id="706587.Desti_3041"/>
<dbReference type="PATRIC" id="fig|706587.4.peg.3455"/>
<accession>I4C814</accession>
<dbReference type="InterPro" id="IPR017900">
    <property type="entry name" value="4Fe4S_Fe_S_CS"/>
</dbReference>
<dbReference type="Proteomes" id="UP000006055">
    <property type="component" value="Chromosome"/>
</dbReference>
<dbReference type="PANTHER" id="PTHR43122:SF2">
    <property type="entry name" value="FERREDOXIN SUBUNIT OF PYRUVATE:FLAVODOXIN OXIDOREDUCTASE"/>
    <property type="match status" value="1"/>
</dbReference>
<gene>
    <name evidence="5" type="ordered locus">Desti_3041</name>
</gene>
<sequence length="88" mass="9761">MKGRIVIDKERCKGCGLCIIFCPKKQISISDELNKKGYYPAAFAEESAEDPEMVECTGCALCGTMCPDVAIEVYRQDKSESKDKAEED</sequence>
<keyword evidence="3" id="KW-0411">Iron-sulfur</keyword>
<evidence type="ECO:0000256" key="3">
    <source>
        <dbReference type="ARBA" id="ARBA00023014"/>
    </source>
</evidence>